<feature type="compositionally biased region" description="Polar residues" evidence="6">
    <location>
        <begin position="49"/>
        <end position="65"/>
    </location>
</feature>
<keyword evidence="4 7" id="KW-1133">Transmembrane helix</keyword>
<accession>A0ABP1E0G6</accession>
<keyword evidence="10" id="KW-1185">Reference proteome</keyword>
<evidence type="ECO:0000259" key="8">
    <source>
        <dbReference type="Pfam" id="PF02656"/>
    </source>
</evidence>
<name>A0ABP1E0G6_9APHY</name>
<dbReference type="PANTHER" id="PTHR34187">
    <property type="entry name" value="FGR18P"/>
    <property type="match status" value="1"/>
</dbReference>
<dbReference type="Proteomes" id="UP001497453">
    <property type="component" value="Chromosome 7"/>
</dbReference>
<dbReference type="InterPro" id="IPR052053">
    <property type="entry name" value="IM_YidH-like"/>
</dbReference>
<sequence length="227" mass="24724">MPRLEELVTVHEDAMATGQNLPATFSAQIIPMSALQVSPPQPHTPRGSCVTQSPPTNEVENSQQAHDMFSPRSPPHADDHSLQSHQPIIPKRRIFSFASPVLEKYNPGLTLQNSGSVARDHLASERTFLAYVRTSLTITSMGVALVQLFTIAATSQENIEKYSRPLGGIIIILGLITLAIGVFRYFVIQRALVEGNFPAARISPLLLSLALLAIIVVLFGILLAVRD</sequence>
<organism evidence="9 10">
    <name type="scientific">Somion occarium</name>
    <dbReference type="NCBI Taxonomy" id="3059160"/>
    <lineage>
        <taxon>Eukaryota</taxon>
        <taxon>Fungi</taxon>
        <taxon>Dikarya</taxon>
        <taxon>Basidiomycota</taxon>
        <taxon>Agaricomycotina</taxon>
        <taxon>Agaricomycetes</taxon>
        <taxon>Polyporales</taxon>
        <taxon>Cerrenaceae</taxon>
        <taxon>Somion</taxon>
    </lineage>
</organism>
<evidence type="ECO:0000256" key="3">
    <source>
        <dbReference type="ARBA" id="ARBA00022692"/>
    </source>
</evidence>
<comment type="subcellular location">
    <subcellularLocation>
        <location evidence="1">Cell membrane</location>
        <topology evidence="1">Multi-pass membrane protein</topology>
    </subcellularLocation>
</comment>
<gene>
    <name evidence="9" type="ORF">GFSPODELE1_LOCUS9370</name>
</gene>
<evidence type="ECO:0000313" key="10">
    <source>
        <dbReference type="Proteomes" id="UP001497453"/>
    </source>
</evidence>
<keyword evidence="5 7" id="KW-0472">Membrane</keyword>
<reference evidence="10" key="1">
    <citation type="submission" date="2024-04" db="EMBL/GenBank/DDBJ databases">
        <authorList>
            <person name="Shaw F."/>
            <person name="Minotto A."/>
        </authorList>
    </citation>
    <scope>NUCLEOTIDE SEQUENCE [LARGE SCALE GENOMIC DNA]</scope>
</reference>
<evidence type="ECO:0000256" key="7">
    <source>
        <dbReference type="SAM" id="Phobius"/>
    </source>
</evidence>
<evidence type="ECO:0000256" key="5">
    <source>
        <dbReference type="ARBA" id="ARBA00023136"/>
    </source>
</evidence>
<feature type="transmembrane region" description="Helical" evidence="7">
    <location>
        <begin position="206"/>
        <end position="225"/>
    </location>
</feature>
<dbReference type="PANTHER" id="PTHR34187:SF2">
    <property type="entry name" value="DUF202 DOMAIN-CONTAINING PROTEIN"/>
    <property type="match status" value="1"/>
</dbReference>
<proteinExistence type="predicted"/>
<protein>
    <recommendedName>
        <fullName evidence="8">DUF202 domain-containing protein</fullName>
    </recommendedName>
</protein>
<evidence type="ECO:0000313" key="9">
    <source>
        <dbReference type="EMBL" id="CAL1713570.1"/>
    </source>
</evidence>
<feature type="domain" description="DUF202" evidence="8">
    <location>
        <begin position="119"/>
        <end position="191"/>
    </location>
</feature>
<feature type="region of interest" description="Disordered" evidence="6">
    <location>
        <begin position="36"/>
        <end position="83"/>
    </location>
</feature>
<dbReference type="InterPro" id="IPR003807">
    <property type="entry name" value="DUF202"/>
</dbReference>
<evidence type="ECO:0000256" key="4">
    <source>
        <dbReference type="ARBA" id="ARBA00022989"/>
    </source>
</evidence>
<evidence type="ECO:0000256" key="2">
    <source>
        <dbReference type="ARBA" id="ARBA00022475"/>
    </source>
</evidence>
<dbReference type="EMBL" id="OZ037950">
    <property type="protein sequence ID" value="CAL1713570.1"/>
    <property type="molecule type" value="Genomic_DNA"/>
</dbReference>
<feature type="transmembrane region" description="Helical" evidence="7">
    <location>
        <begin position="128"/>
        <end position="154"/>
    </location>
</feature>
<feature type="transmembrane region" description="Helical" evidence="7">
    <location>
        <begin position="166"/>
        <end position="186"/>
    </location>
</feature>
<keyword evidence="3 7" id="KW-0812">Transmembrane</keyword>
<keyword evidence="2" id="KW-1003">Cell membrane</keyword>
<evidence type="ECO:0000256" key="1">
    <source>
        <dbReference type="ARBA" id="ARBA00004651"/>
    </source>
</evidence>
<dbReference type="Pfam" id="PF02656">
    <property type="entry name" value="DUF202"/>
    <property type="match status" value="1"/>
</dbReference>
<evidence type="ECO:0000256" key="6">
    <source>
        <dbReference type="SAM" id="MobiDB-lite"/>
    </source>
</evidence>